<dbReference type="KEGG" id="yli:2909589"/>
<dbReference type="eggNOG" id="KOG0594">
    <property type="taxonomic scope" value="Eukaryota"/>
</dbReference>
<reference evidence="2 3" key="1">
    <citation type="journal article" date="2016" name="PLoS ONE">
        <title>Sequence Assembly of Yarrowia lipolytica Strain W29/CLIB89 Shows Transposable Element Diversity.</title>
        <authorList>
            <person name="Magnan C."/>
            <person name="Yu J."/>
            <person name="Chang I."/>
            <person name="Jahn E."/>
            <person name="Kanomata Y."/>
            <person name="Wu J."/>
            <person name="Zeller M."/>
            <person name="Oakes M."/>
            <person name="Baldi P."/>
            <person name="Sandmeyer S."/>
        </authorList>
    </citation>
    <scope>NUCLEOTIDE SEQUENCE [LARGE SCALE GENOMIC DNA]</scope>
    <source>
        <strain evidence="3">CLIB89(W29)</strain>
    </source>
</reference>
<dbReference type="Proteomes" id="UP000182444">
    <property type="component" value="Chromosome 1C"/>
</dbReference>
<organism evidence="2 3">
    <name type="scientific">Yarrowia lipolytica</name>
    <name type="common">Candida lipolytica</name>
    <dbReference type="NCBI Taxonomy" id="4952"/>
    <lineage>
        <taxon>Eukaryota</taxon>
        <taxon>Fungi</taxon>
        <taxon>Dikarya</taxon>
        <taxon>Ascomycota</taxon>
        <taxon>Saccharomycotina</taxon>
        <taxon>Dipodascomycetes</taxon>
        <taxon>Dipodascales</taxon>
        <taxon>Dipodascales incertae sedis</taxon>
        <taxon>Yarrowia</taxon>
    </lineage>
</organism>
<dbReference type="Gene3D" id="3.30.200.20">
    <property type="entry name" value="Phosphorylase Kinase, domain 1"/>
    <property type="match status" value="1"/>
</dbReference>
<feature type="domain" description="Protein kinase" evidence="1">
    <location>
        <begin position="12"/>
        <end position="332"/>
    </location>
</feature>
<dbReference type="GO" id="GO:0005524">
    <property type="term" value="F:ATP binding"/>
    <property type="evidence" value="ECO:0007669"/>
    <property type="project" value="InterPro"/>
</dbReference>
<dbReference type="PROSITE" id="PS50011">
    <property type="entry name" value="PROTEIN_KINASE_DOM"/>
    <property type="match status" value="1"/>
</dbReference>
<sequence>MIDDVLLGCTTLVKMKEIGRGLFSRVYEKNNRALKCIRPGAQRPPHNFARELAILQEVKGHHPNIVSLLDHYEERDPFDSSDDEMWGDSGQVFTKQQVLVFNYYPYTLEDLAKGYHKAIFPTLIEPGGDTMRNKFPEEKAIEIITAVASGLEYIHQEGIIHRDIKPENIMFKTKDSEPVLIDFGVSWKDGGSEKADEKITDVGTGVWRAPELLFGIRGYDDKVDIWSLGCILAYLLTRNGKPFFSNEVQDGVSDLRLVADIFEKLGTPSAKTWPEVACVPAFESMNFSETQGNGLSLLRGTQKSKDILQEMLKYSAHKRASAADVVELSRTN</sequence>
<dbReference type="AlphaFoldDB" id="A0A1D8NCJ3"/>
<evidence type="ECO:0000259" key="1">
    <source>
        <dbReference type="PROSITE" id="PS50011"/>
    </source>
</evidence>
<dbReference type="PROSITE" id="PS00108">
    <property type="entry name" value="PROTEIN_KINASE_ST"/>
    <property type="match status" value="1"/>
</dbReference>
<dbReference type="VEuPathDB" id="FungiDB:YALI0_C24321g"/>
<dbReference type="GO" id="GO:0044773">
    <property type="term" value="P:mitotic DNA damage checkpoint signaling"/>
    <property type="evidence" value="ECO:0007669"/>
    <property type="project" value="TreeGrafter"/>
</dbReference>
<dbReference type="GeneID" id="2909589"/>
<dbReference type="GO" id="GO:0004674">
    <property type="term" value="F:protein serine/threonine kinase activity"/>
    <property type="evidence" value="ECO:0007669"/>
    <property type="project" value="TreeGrafter"/>
</dbReference>
<dbReference type="SUPFAM" id="SSF56112">
    <property type="entry name" value="Protein kinase-like (PK-like)"/>
    <property type="match status" value="1"/>
</dbReference>
<dbReference type="PANTHER" id="PTHR44167">
    <property type="entry name" value="OVARIAN-SPECIFIC SERINE/THREONINE-PROTEIN KINASE LOK-RELATED"/>
    <property type="match status" value="1"/>
</dbReference>
<dbReference type="EMBL" id="CP017555">
    <property type="protein sequence ID" value="AOW03350.1"/>
    <property type="molecule type" value="Genomic_DNA"/>
</dbReference>
<proteinExistence type="predicted"/>
<evidence type="ECO:0000313" key="3">
    <source>
        <dbReference type="Proteomes" id="UP000182444"/>
    </source>
</evidence>
<gene>
    <name evidence="2" type="ORF">YALI1_C33353g</name>
</gene>
<name>A0A1D8NCJ3_YARLL</name>
<dbReference type="PANTHER" id="PTHR44167:SF24">
    <property type="entry name" value="SERINE_THREONINE-PROTEIN KINASE CHK2"/>
    <property type="match status" value="1"/>
</dbReference>
<protein>
    <recommendedName>
        <fullName evidence="1">Protein kinase domain-containing protein</fullName>
    </recommendedName>
</protein>
<dbReference type="GO" id="GO:0005634">
    <property type="term" value="C:nucleus"/>
    <property type="evidence" value="ECO:0007669"/>
    <property type="project" value="TreeGrafter"/>
</dbReference>
<accession>A0A1D8NCJ3</accession>
<dbReference type="RefSeq" id="XP_502220.2">
    <property type="nucleotide sequence ID" value="XM_502220.2"/>
</dbReference>
<evidence type="ECO:0000313" key="2">
    <source>
        <dbReference type="EMBL" id="AOW03350.1"/>
    </source>
</evidence>
<dbReference type="InterPro" id="IPR011009">
    <property type="entry name" value="Kinase-like_dom_sf"/>
</dbReference>
<dbReference type="Pfam" id="PF00069">
    <property type="entry name" value="Pkinase"/>
    <property type="match status" value="1"/>
</dbReference>
<dbReference type="InterPro" id="IPR008271">
    <property type="entry name" value="Ser/Thr_kinase_AS"/>
</dbReference>
<dbReference type="InterPro" id="IPR000719">
    <property type="entry name" value="Prot_kinase_dom"/>
</dbReference>
<dbReference type="SMART" id="SM00220">
    <property type="entry name" value="S_TKc"/>
    <property type="match status" value="1"/>
</dbReference>
<dbReference type="VEuPathDB" id="FungiDB:YALI1_C33353g"/>
<dbReference type="Gene3D" id="1.10.510.10">
    <property type="entry name" value="Transferase(Phosphotransferase) domain 1"/>
    <property type="match status" value="1"/>
</dbReference>